<keyword evidence="2" id="KW-1185">Reference proteome</keyword>
<accession>A0A9P5TH53</accession>
<gene>
    <name evidence="1" type="ORF">CPB84DRAFT_1752627</name>
</gene>
<sequence>MSTSDPPADPAQEALNLSSWIGQGKKYKDVPDFISQELCYRLLIPENEIMALPSKTLPISQLLDNNFSLQTQSLYLTMPESCFSKKEPNTTLDSLLQCPIPSRQFASQLCSLSGQALLDGKQSYLDLAPNFYHKVFVKLTQEKSSLVAAVKSLTAVKRKKKGCDDDKGIWSRVSHQICMKMVGESERNFFLTALGGCLTVGLTIELCPELPLAADEPWLGSTSGVEVVAFLLLVTTIRVAVFSAFLRADIQMVFFSKAKGHYATSPGTLRMRRPLWGFKGLSHKGNVMASEIWWEVTSLGDFQYTP</sequence>
<evidence type="ECO:0000313" key="2">
    <source>
        <dbReference type="Proteomes" id="UP000724874"/>
    </source>
</evidence>
<protein>
    <submittedName>
        <fullName evidence="1">Uncharacterized protein</fullName>
    </submittedName>
</protein>
<evidence type="ECO:0000313" key="1">
    <source>
        <dbReference type="EMBL" id="KAF8875675.1"/>
    </source>
</evidence>
<dbReference type="Proteomes" id="UP000724874">
    <property type="component" value="Unassembled WGS sequence"/>
</dbReference>
<comment type="caution">
    <text evidence="1">The sequence shown here is derived from an EMBL/GenBank/DDBJ whole genome shotgun (WGS) entry which is preliminary data.</text>
</comment>
<dbReference type="EMBL" id="JADNYJ010000193">
    <property type="protein sequence ID" value="KAF8875675.1"/>
    <property type="molecule type" value="Genomic_DNA"/>
</dbReference>
<reference evidence="1" key="1">
    <citation type="submission" date="2020-11" db="EMBL/GenBank/DDBJ databases">
        <authorList>
            <consortium name="DOE Joint Genome Institute"/>
            <person name="Ahrendt S."/>
            <person name="Riley R."/>
            <person name="Andreopoulos W."/>
            <person name="LaButti K."/>
            <person name="Pangilinan J."/>
            <person name="Ruiz-duenas F.J."/>
            <person name="Barrasa J.M."/>
            <person name="Sanchez-Garcia M."/>
            <person name="Camarero S."/>
            <person name="Miyauchi S."/>
            <person name="Serrano A."/>
            <person name="Linde D."/>
            <person name="Babiker R."/>
            <person name="Drula E."/>
            <person name="Ayuso-Fernandez I."/>
            <person name="Pacheco R."/>
            <person name="Padilla G."/>
            <person name="Ferreira P."/>
            <person name="Barriuso J."/>
            <person name="Kellner H."/>
            <person name="Castanera R."/>
            <person name="Alfaro M."/>
            <person name="Ramirez L."/>
            <person name="Pisabarro A.G."/>
            <person name="Kuo A."/>
            <person name="Tritt A."/>
            <person name="Lipzen A."/>
            <person name="He G."/>
            <person name="Yan M."/>
            <person name="Ng V."/>
            <person name="Cullen D."/>
            <person name="Martin F."/>
            <person name="Rosso M.-N."/>
            <person name="Henrissat B."/>
            <person name="Hibbett D."/>
            <person name="Martinez A.T."/>
            <person name="Grigoriev I.V."/>
        </authorList>
    </citation>
    <scope>NUCLEOTIDE SEQUENCE</scope>
    <source>
        <strain evidence="1">AH 44721</strain>
    </source>
</reference>
<name>A0A9P5TH53_GYMJU</name>
<proteinExistence type="predicted"/>
<organism evidence="1 2">
    <name type="scientific">Gymnopilus junonius</name>
    <name type="common">Spectacular rustgill mushroom</name>
    <name type="synonym">Gymnopilus spectabilis subsp. junonius</name>
    <dbReference type="NCBI Taxonomy" id="109634"/>
    <lineage>
        <taxon>Eukaryota</taxon>
        <taxon>Fungi</taxon>
        <taxon>Dikarya</taxon>
        <taxon>Basidiomycota</taxon>
        <taxon>Agaricomycotina</taxon>
        <taxon>Agaricomycetes</taxon>
        <taxon>Agaricomycetidae</taxon>
        <taxon>Agaricales</taxon>
        <taxon>Agaricineae</taxon>
        <taxon>Hymenogastraceae</taxon>
        <taxon>Gymnopilus</taxon>
    </lineage>
</organism>
<dbReference type="AlphaFoldDB" id="A0A9P5TH53"/>
<dbReference type="OrthoDB" id="3258419at2759"/>